<dbReference type="InterPro" id="IPR008972">
    <property type="entry name" value="Cupredoxin"/>
</dbReference>
<keyword evidence="8" id="KW-0560">Oxidoreductase</keyword>
<gene>
    <name evidence="10" type="ORF">PsYK624_151540</name>
</gene>
<name>A0A9P3GP04_9APHY</name>
<dbReference type="PANTHER" id="PTHR11709">
    <property type="entry name" value="MULTI-COPPER OXIDASE"/>
    <property type="match status" value="1"/>
</dbReference>
<protein>
    <recommendedName>
        <fullName evidence="5">laccase</fullName>
        <ecNumber evidence="5">1.10.3.2</ecNumber>
    </recommendedName>
</protein>
<dbReference type="SUPFAM" id="SSF49503">
    <property type="entry name" value="Cupredoxins"/>
    <property type="match status" value="1"/>
</dbReference>
<evidence type="ECO:0000256" key="3">
    <source>
        <dbReference type="ARBA" id="ARBA00004613"/>
    </source>
</evidence>
<dbReference type="OrthoDB" id="2121828at2759"/>
<dbReference type="InterPro" id="IPR011706">
    <property type="entry name" value="Cu-oxidase_C"/>
</dbReference>
<dbReference type="PROSITE" id="PS00079">
    <property type="entry name" value="MULTICOPPER_OXIDASE1"/>
    <property type="match status" value="1"/>
</dbReference>
<dbReference type="Gene3D" id="2.60.40.420">
    <property type="entry name" value="Cupredoxins - blue copper proteins"/>
    <property type="match status" value="1"/>
</dbReference>
<evidence type="ECO:0000313" key="10">
    <source>
        <dbReference type="EMBL" id="GJE98917.1"/>
    </source>
</evidence>
<evidence type="ECO:0000256" key="8">
    <source>
        <dbReference type="ARBA" id="ARBA00023002"/>
    </source>
</evidence>
<keyword evidence="11" id="KW-1185">Reference proteome</keyword>
<sequence>MVTEDSVQVVDLLISNLDNGDHPFHLHGHRPWIMGTGTGRYIGQASERNEPTSVRRPPFLPLPTLADPRCRRNTFLVPEYNWMVIHFITDNPGLWVFHCYLAWHMAAGLLMQINSLQAIISQCTATVGESE</sequence>
<dbReference type="Pfam" id="PF07731">
    <property type="entry name" value="Cu-oxidase_2"/>
    <property type="match status" value="1"/>
</dbReference>
<dbReference type="AlphaFoldDB" id="A0A9P3GP04"/>
<accession>A0A9P3GP04</accession>
<comment type="caution">
    <text evidence="10">The sequence shown here is derived from an EMBL/GenBank/DDBJ whole genome shotgun (WGS) entry which is preliminary data.</text>
</comment>
<dbReference type="PANTHER" id="PTHR11709:SF511">
    <property type="entry name" value="LACCASE"/>
    <property type="match status" value="1"/>
</dbReference>
<evidence type="ECO:0000256" key="4">
    <source>
        <dbReference type="ARBA" id="ARBA00010609"/>
    </source>
</evidence>
<proteinExistence type="inferred from homology"/>
<dbReference type="GO" id="GO:0052716">
    <property type="term" value="F:hydroquinone:oxygen oxidoreductase activity"/>
    <property type="evidence" value="ECO:0007669"/>
    <property type="project" value="UniProtKB-EC"/>
</dbReference>
<feature type="domain" description="Plastocyanin-like" evidence="9">
    <location>
        <begin position="7"/>
        <end position="114"/>
    </location>
</feature>
<comment type="catalytic activity">
    <reaction evidence="1">
        <text>4 hydroquinone + O2 = 4 benzosemiquinone + 2 H2O</text>
        <dbReference type="Rhea" id="RHEA:11276"/>
        <dbReference type="ChEBI" id="CHEBI:15377"/>
        <dbReference type="ChEBI" id="CHEBI:15379"/>
        <dbReference type="ChEBI" id="CHEBI:17594"/>
        <dbReference type="ChEBI" id="CHEBI:17977"/>
        <dbReference type="EC" id="1.10.3.2"/>
    </reaction>
</comment>
<evidence type="ECO:0000256" key="2">
    <source>
        <dbReference type="ARBA" id="ARBA00001935"/>
    </source>
</evidence>
<comment type="similarity">
    <text evidence="4">Belongs to the multicopper oxidase family.</text>
</comment>
<comment type="subcellular location">
    <subcellularLocation>
        <location evidence="3">Secreted</location>
    </subcellularLocation>
</comment>
<dbReference type="Proteomes" id="UP000703269">
    <property type="component" value="Unassembled WGS sequence"/>
</dbReference>
<keyword evidence="7" id="KW-0479">Metal-binding</keyword>
<evidence type="ECO:0000256" key="5">
    <source>
        <dbReference type="ARBA" id="ARBA00012297"/>
    </source>
</evidence>
<evidence type="ECO:0000256" key="7">
    <source>
        <dbReference type="ARBA" id="ARBA00022723"/>
    </source>
</evidence>
<evidence type="ECO:0000256" key="1">
    <source>
        <dbReference type="ARBA" id="ARBA00000349"/>
    </source>
</evidence>
<dbReference type="InterPro" id="IPR033138">
    <property type="entry name" value="Cu_oxidase_CS"/>
</dbReference>
<dbReference type="EC" id="1.10.3.2" evidence="5"/>
<evidence type="ECO:0000313" key="11">
    <source>
        <dbReference type="Proteomes" id="UP000703269"/>
    </source>
</evidence>
<dbReference type="GO" id="GO:0005576">
    <property type="term" value="C:extracellular region"/>
    <property type="evidence" value="ECO:0007669"/>
    <property type="project" value="UniProtKB-SubCell"/>
</dbReference>
<dbReference type="InterPro" id="IPR045087">
    <property type="entry name" value="Cu-oxidase_fam"/>
</dbReference>
<reference evidence="10 11" key="1">
    <citation type="submission" date="2021-08" db="EMBL/GenBank/DDBJ databases">
        <title>Draft Genome Sequence of Phanerochaete sordida strain YK-624.</title>
        <authorList>
            <person name="Mori T."/>
            <person name="Dohra H."/>
            <person name="Suzuki T."/>
            <person name="Kawagishi H."/>
            <person name="Hirai H."/>
        </authorList>
    </citation>
    <scope>NUCLEOTIDE SEQUENCE [LARGE SCALE GENOMIC DNA]</scope>
    <source>
        <strain evidence="10 11">YK-624</strain>
    </source>
</reference>
<dbReference type="EMBL" id="BPQB01000097">
    <property type="protein sequence ID" value="GJE98917.1"/>
    <property type="molecule type" value="Genomic_DNA"/>
</dbReference>
<evidence type="ECO:0000256" key="6">
    <source>
        <dbReference type="ARBA" id="ARBA00022525"/>
    </source>
</evidence>
<comment type="cofactor">
    <cofactor evidence="2">
        <name>Cu cation</name>
        <dbReference type="ChEBI" id="CHEBI:23378"/>
    </cofactor>
</comment>
<dbReference type="GO" id="GO:0005507">
    <property type="term" value="F:copper ion binding"/>
    <property type="evidence" value="ECO:0007669"/>
    <property type="project" value="InterPro"/>
</dbReference>
<organism evidence="10 11">
    <name type="scientific">Phanerochaete sordida</name>
    <dbReference type="NCBI Taxonomy" id="48140"/>
    <lineage>
        <taxon>Eukaryota</taxon>
        <taxon>Fungi</taxon>
        <taxon>Dikarya</taxon>
        <taxon>Basidiomycota</taxon>
        <taxon>Agaricomycotina</taxon>
        <taxon>Agaricomycetes</taxon>
        <taxon>Polyporales</taxon>
        <taxon>Phanerochaetaceae</taxon>
        <taxon>Phanerochaete</taxon>
    </lineage>
</organism>
<keyword evidence="6" id="KW-0964">Secreted</keyword>
<evidence type="ECO:0000259" key="9">
    <source>
        <dbReference type="Pfam" id="PF07731"/>
    </source>
</evidence>